<dbReference type="GO" id="GO:0030424">
    <property type="term" value="C:axon"/>
    <property type="evidence" value="ECO:0007669"/>
    <property type="project" value="UniProtKB-SubCell"/>
</dbReference>
<feature type="chain" id="PRO_5043652534" description="receptor protein-tyrosine kinase" evidence="22">
    <location>
        <begin position="16"/>
        <end position="798"/>
    </location>
</feature>
<evidence type="ECO:0000256" key="6">
    <source>
        <dbReference type="ARBA" id="ARBA00022679"/>
    </source>
</evidence>
<dbReference type="InterPro" id="IPR017441">
    <property type="entry name" value="Protein_kinase_ATP_BS"/>
</dbReference>
<dbReference type="GO" id="GO:0051897">
    <property type="term" value="P:positive regulation of phosphatidylinositol 3-kinase/protein kinase B signal transduction"/>
    <property type="evidence" value="ECO:0007669"/>
    <property type="project" value="TreeGrafter"/>
</dbReference>
<dbReference type="EMBL" id="BTSY01000006">
    <property type="protein sequence ID" value="GMT34505.1"/>
    <property type="molecule type" value="Genomic_DNA"/>
</dbReference>
<evidence type="ECO:0000259" key="23">
    <source>
        <dbReference type="PROSITE" id="PS50011"/>
    </source>
</evidence>
<dbReference type="PRINTS" id="PR00109">
    <property type="entry name" value="TYRKINASE"/>
</dbReference>
<dbReference type="InterPro" id="IPR048525">
    <property type="entry name" value="DDR1-2_DS-like"/>
</dbReference>
<evidence type="ECO:0000256" key="15">
    <source>
        <dbReference type="ARBA" id="ARBA00023157"/>
    </source>
</evidence>
<keyword evidence="7 21" id="KW-0812">Transmembrane</keyword>
<evidence type="ECO:0000256" key="12">
    <source>
        <dbReference type="ARBA" id="ARBA00022989"/>
    </source>
</evidence>
<dbReference type="InterPro" id="IPR020635">
    <property type="entry name" value="Tyr_kinase_cat_dom"/>
</dbReference>
<dbReference type="InterPro" id="IPR011009">
    <property type="entry name" value="Kinase-like_dom_sf"/>
</dbReference>
<comment type="similarity">
    <text evidence="19">Belongs to the protein kinase superfamily. Tyr protein kinase family. Insulin receptor subfamily.</text>
</comment>
<dbReference type="SMART" id="SM00219">
    <property type="entry name" value="TyrKc"/>
    <property type="match status" value="1"/>
</dbReference>
<evidence type="ECO:0000256" key="22">
    <source>
        <dbReference type="SAM" id="SignalP"/>
    </source>
</evidence>
<dbReference type="GO" id="GO:0043204">
    <property type="term" value="C:perikaryon"/>
    <property type="evidence" value="ECO:0007669"/>
    <property type="project" value="UniProtKB-SubCell"/>
</dbReference>
<dbReference type="PROSITE" id="PS00109">
    <property type="entry name" value="PROTEIN_KINASE_TYR"/>
    <property type="match status" value="1"/>
</dbReference>
<feature type="domain" description="Protein kinase" evidence="23">
    <location>
        <begin position="534"/>
        <end position="789"/>
    </location>
</feature>
<evidence type="ECO:0000256" key="1">
    <source>
        <dbReference type="ARBA" id="ARBA00004251"/>
    </source>
</evidence>
<evidence type="ECO:0000256" key="17">
    <source>
        <dbReference type="ARBA" id="ARBA00023180"/>
    </source>
</evidence>
<evidence type="ECO:0000256" key="13">
    <source>
        <dbReference type="ARBA" id="ARBA00023136"/>
    </source>
</evidence>
<evidence type="ECO:0000256" key="10">
    <source>
        <dbReference type="ARBA" id="ARBA00022777"/>
    </source>
</evidence>
<dbReference type="EC" id="2.7.10.1" evidence="4"/>
<dbReference type="GO" id="GO:0005886">
    <property type="term" value="C:plasma membrane"/>
    <property type="evidence" value="ECO:0007669"/>
    <property type="project" value="UniProtKB-SubCell"/>
</dbReference>
<reference evidence="25" key="1">
    <citation type="submission" date="2023-10" db="EMBL/GenBank/DDBJ databases">
        <title>Genome assembly of Pristionchus species.</title>
        <authorList>
            <person name="Yoshida K."/>
            <person name="Sommer R.J."/>
        </authorList>
    </citation>
    <scope>NUCLEOTIDE SEQUENCE</scope>
    <source>
        <strain evidence="25">RS5133</strain>
    </source>
</reference>
<dbReference type="GO" id="GO:0048680">
    <property type="term" value="P:positive regulation of axon regeneration"/>
    <property type="evidence" value="ECO:0007669"/>
    <property type="project" value="UniProtKB-ARBA"/>
</dbReference>
<evidence type="ECO:0000256" key="14">
    <source>
        <dbReference type="ARBA" id="ARBA00023137"/>
    </source>
</evidence>
<evidence type="ECO:0000256" key="18">
    <source>
        <dbReference type="ARBA" id="ARBA00051243"/>
    </source>
</evidence>
<dbReference type="PANTHER" id="PTHR24416">
    <property type="entry name" value="TYROSINE-PROTEIN KINASE RECEPTOR"/>
    <property type="match status" value="1"/>
</dbReference>
<keyword evidence="17" id="KW-0325">Glycoprotein</keyword>
<dbReference type="PROSITE" id="PS01285">
    <property type="entry name" value="FA58C_1"/>
    <property type="match status" value="1"/>
</dbReference>
<feature type="transmembrane region" description="Helical" evidence="21">
    <location>
        <begin position="380"/>
        <end position="403"/>
    </location>
</feature>
<dbReference type="FunFam" id="1.10.510.10:FF:001512">
    <property type="entry name" value="Receptor tyrosine-protein kinase erbB-2"/>
    <property type="match status" value="1"/>
</dbReference>
<dbReference type="InterPro" id="IPR000421">
    <property type="entry name" value="FA58C"/>
</dbReference>
<keyword evidence="8 22" id="KW-0732">Signal</keyword>
<dbReference type="Gene3D" id="2.60.120.1190">
    <property type="match status" value="1"/>
</dbReference>
<evidence type="ECO:0000313" key="26">
    <source>
        <dbReference type="Proteomes" id="UP001432322"/>
    </source>
</evidence>
<dbReference type="PROSITE" id="PS50011">
    <property type="entry name" value="PROTEIN_KINASE_DOM"/>
    <property type="match status" value="1"/>
</dbReference>
<dbReference type="InterPro" id="IPR001245">
    <property type="entry name" value="Ser-Thr/Tyr_kinase_cat_dom"/>
</dbReference>
<dbReference type="Gene3D" id="2.60.120.260">
    <property type="entry name" value="Galactose-binding domain-like"/>
    <property type="match status" value="1"/>
</dbReference>
<dbReference type="GO" id="GO:0043235">
    <property type="term" value="C:receptor complex"/>
    <property type="evidence" value="ECO:0007669"/>
    <property type="project" value="TreeGrafter"/>
</dbReference>
<dbReference type="PROSITE" id="PS01286">
    <property type="entry name" value="FA58C_2"/>
    <property type="match status" value="1"/>
</dbReference>
<feature type="binding site" evidence="20">
    <location>
        <position position="562"/>
    </location>
    <ligand>
        <name>ATP</name>
        <dbReference type="ChEBI" id="CHEBI:30616"/>
    </ligand>
</feature>
<keyword evidence="14" id="KW-0829">Tyrosine-protein kinase</keyword>
<evidence type="ECO:0000256" key="3">
    <source>
        <dbReference type="ARBA" id="ARBA00004489"/>
    </source>
</evidence>
<keyword evidence="15" id="KW-1015">Disulfide bond</keyword>
<name>A0AAV5WSD0_9BILA</name>
<dbReference type="PROSITE" id="PS50022">
    <property type="entry name" value="FA58C_3"/>
    <property type="match status" value="1"/>
</dbReference>
<evidence type="ECO:0000256" key="4">
    <source>
        <dbReference type="ARBA" id="ARBA00011902"/>
    </source>
</evidence>
<feature type="domain" description="F5/8 type C" evidence="24">
    <location>
        <begin position="21"/>
        <end position="177"/>
    </location>
</feature>
<evidence type="ECO:0000256" key="11">
    <source>
        <dbReference type="ARBA" id="ARBA00022840"/>
    </source>
</evidence>
<feature type="signal peptide" evidence="22">
    <location>
        <begin position="1"/>
        <end position="15"/>
    </location>
</feature>
<keyword evidence="26" id="KW-1185">Reference proteome</keyword>
<keyword evidence="16" id="KW-0675">Receptor</keyword>
<evidence type="ECO:0000256" key="16">
    <source>
        <dbReference type="ARBA" id="ARBA00023170"/>
    </source>
</evidence>
<keyword evidence="10" id="KW-0418">Kinase</keyword>
<evidence type="ECO:0000256" key="19">
    <source>
        <dbReference type="ARBA" id="ARBA00061639"/>
    </source>
</evidence>
<dbReference type="InterPro" id="IPR050122">
    <property type="entry name" value="RTK"/>
</dbReference>
<dbReference type="GO" id="GO:0008045">
    <property type="term" value="P:motor neuron axon guidance"/>
    <property type="evidence" value="ECO:0007669"/>
    <property type="project" value="UniProtKB-ARBA"/>
</dbReference>
<keyword evidence="9 20" id="KW-0547">Nucleotide-binding</keyword>
<protein>
    <recommendedName>
        <fullName evidence="4">receptor protein-tyrosine kinase</fullName>
        <ecNumber evidence="4">2.7.10.1</ecNumber>
    </recommendedName>
</protein>
<organism evidence="25 26">
    <name type="scientific">Pristionchus fissidentatus</name>
    <dbReference type="NCBI Taxonomy" id="1538716"/>
    <lineage>
        <taxon>Eukaryota</taxon>
        <taxon>Metazoa</taxon>
        <taxon>Ecdysozoa</taxon>
        <taxon>Nematoda</taxon>
        <taxon>Chromadorea</taxon>
        <taxon>Rhabditida</taxon>
        <taxon>Rhabditina</taxon>
        <taxon>Diplogasteromorpha</taxon>
        <taxon>Diplogasteroidea</taxon>
        <taxon>Neodiplogasteridae</taxon>
        <taxon>Pristionchus</taxon>
    </lineage>
</organism>
<evidence type="ECO:0000256" key="9">
    <source>
        <dbReference type="ARBA" id="ARBA00022741"/>
    </source>
</evidence>
<evidence type="ECO:0000313" key="25">
    <source>
        <dbReference type="EMBL" id="GMT34505.1"/>
    </source>
</evidence>
<dbReference type="FunFam" id="2.60.120.260:FF:000007">
    <property type="entry name" value="Discoidin domain receptor tyrosine kinase 1"/>
    <property type="match status" value="1"/>
</dbReference>
<sequence>MLPSLLLTLIASTQAIDLRECRRALGMESGAIRDDQISASSSFSVEYAGPQHGRAGVESGSGAWCPAGQISATSREFIEIDLRETTMLTGVKTMGRYDDGRGNEFARFYRVEYWRESVGEWRRLITGDLHEILQGNTDTRSPHTSWIEGGVVVEKVRILPVSNSTRTICMRVELYGCPYKDAVSSYSMRDGERADGLDLTDGRFDGRKEDDGRLEYGIGKLYDGLLGFEDHESHPERWVGWRAKGRKDTVAITVNFASRLNVSAVLLHTSNYRRYNAQIFTAILLEFSINGRDFSSRSLSLPYESDSFENLRWVRVPVPHRLAKSIRITLTLPPFPRWLLLSELQFESDGAPLSLPLSPDTVPVTTVVKRAPAHQDEYRILSGTTLLIIAAAALLMLLIVCACKRRQRRVKSSSPHLSKQMFASHHIMMEDGTTKTIVSPSTYAMARDNRTNELIEKIPLHDEDEDDRDTIYAEPDSMDDDLSSSQLYKAPLLCSSTATTLSIRRGTLPTKPLIPSRDCGVYSTLLPAISRSQIEFIRPIGQGEFGKVHLARLERRRLVAVKSLHKRDAAAEASFEKEVRVLGALRHHNVVEVIGVVAADGDAPMCCVMQFMARGDLKKHLTSHPVDCPTALSFCVQIAAGMSYLESQGYVHRDVAARNCLLDDELVVKMGDFGMARSLYADEYYTIEGECRLPVRWMAPESLLMGKFSTASDVWSFAVTCWEVLTRCDRLPYPTLTHEQVVDRLTRAEGLFLPCPDLCPEWMYRELLQPCWSVDPQLRPTFQAIHHYLQSAQHKQRG</sequence>
<evidence type="ECO:0000256" key="21">
    <source>
        <dbReference type="SAM" id="Phobius"/>
    </source>
</evidence>
<dbReference type="InterPro" id="IPR008266">
    <property type="entry name" value="Tyr_kinase_AS"/>
</dbReference>
<evidence type="ECO:0000256" key="7">
    <source>
        <dbReference type="ARBA" id="ARBA00022692"/>
    </source>
</evidence>
<dbReference type="Pfam" id="PF07714">
    <property type="entry name" value="PK_Tyr_Ser-Thr"/>
    <property type="match status" value="1"/>
</dbReference>
<comment type="caution">
    <text evidence="25">The sequence shown here is derived from an EMBL/GenBank/DDBJ whole genome shotgun (WGS) entry which is preliminary data.</text>
</comment>
<dbReference type="PROSITE" id="PS00107">
    <property type="entry name" value="PROTEIN_KINASE_ATP"/>
    <property type="match status" value="1"/>
</dbReference>
<evidence type="ECO:0000256" key="8">
    <source>
        <dbReference type="ARBA" id="ARBA00022729"/>
    </source>
</evidence>
<dbReference type="CDD" id="cd00057">
    <property type="entry name" value="FA58C"/>
    <property type="match status" value="1"/>
</dbReference>
<dbReference type="Pfam" id="PF21114">
    <property type="entry name" value="DDR1-2_DS-like"/>
    <property type="match status" value="1"/>
</dbReference>
<dbReference type="InterPro" id="IPR000719">
    <property type="entry name" value="Prot_kinase_dom"/>
</dbReference>
<keyword evidence="6" id="KW-0808">Transferase</keyword>
<dbReference type="Gene3D" id="1.10.510.10">
    <property type="entry name" value="Transferase(Phosphotransferase) domain 1"/>
    <property type="match status" value="1"/>
</dbReference>
<evidence type="ECO:0000256" key="5">
    <source>
        <dbReference type="ARBA" id="ARBA00022475"/>
    </source>
</evidence>
<evidence type="ECO:0000259" key="24">
    <source>
        <dbReference type="PROSITE" id="PS50022"/>
    </source>
</evidence>
<dbReference type="Pfam" id="PF00754">
    <property type="entry name" value="F5_F8_type_C"/>
    <property type="match status" value="1"/>
</dbReference>
<comment type="subcellular location">
    <subcellularLocation>
        <location evidence="1">Cell membrane</location>
        <topology evidence="1">Single-pass type I membrane protein</topology>
    </subcellularLocation>
    <subcellularLocation>
        <location evidence="3">Cell projection</location>
        <location evidence="3">Axon</location>
    </subcellularLocation>
    <subcellularLocation>
        <location evidence="2">Perikaryon</location>
    </subcellularLocation>
</comment>
<evidence type="ECO:0000256" key="20">
    <source>
        <dbReference type="PROSITE-ProRule" id="PRU10141"/>
    </source>
</evidence>
<dbReference type="SUPFAM" id="SSF56112">
    <property type="entry name" value="Protein kinase-like (PK-like)"/>
    <property type="match status" value="1"/>
</dbReference>
<keyword evidence="13 21" id="KW-0472">Membrane</keyword>
<comment type="catalytic activity">
    <reaction evidence="18">
        <text>L-tyrosyl-[protein] + ATP = O-phospho-L-tyrosyl-[protein] + ADP + H(+)</text>
        <dbReference type="Rhea" id="RHEA:10596"/>
        <dbReference type="Rhea" id="RHEA-COMP:10136"/>
        <dbReference type="Rhea" id="RHEA-COMP:20101"/>
        <dbReference type="ChEBI" id="CHEBI:15378"/>
        <dbReference type="ChEBI" id="CHEBI:30616"/>
        <dbReference type="ChEBI" id="CHEBI:46858"/>
        <dbReference type="ChEBI" id="CHEBI:61978"/>
        <dbReference type="ChEBI" id="CHEBI:456216"/>
        <dbReference type="EC" id="2.7.10.1"/>
    </reaction>
</comment>
<dbReference type="PANTHER" id="PTHR24416:SF634">
    <property type="entry name" value="DISCOIDIN DOMAIN-CONTAINING RECEPTOR TYROSINE KINASE B"/>
    <property type="match status" value="1"/>
</dbReference>
<keyword evidence="11 20" id="KW-0067">ATP-binding</keyword>
<gene>
    <name evidence="25" type="ORF">PFISCL1PPCAC_25802</name>
</gene>
<keyword evidence="12 21" id="KW-1133">Transmembrane helix</keyword>
<proteinExistence type="inferred from homology"/>
<dbReference type="GO" id="GO:0005518">
    <property type="term" value="F:collagen binding"/>
    <property type="evidence" value="ECO:0007669"/>
    <property type="project" value="TreeGrafter"/>
</dbReference>
<dbReference type="InterPro" id="IPR008979">
    <property type="entry name" value="Galactose-bd-like_sf"/>
</dbReference>
<dbReference type="SMART" id="SM00231">
    <property type="entry name" value="FA58C"/>
    <property type="match status" value="1"/>
</dbReference>
<dbReference type="Proteomes" id="UP001432322">
    <property type="component" value="Unassembled WGS sequence"/>
</dbReference>
<dbReference type="GO" id="GO:0005524">
    <property type="term" value="F:ATP binding"/>
    <property type="evidence" value="ECO:0007669"/>
    <property type="project" value="UniProtKB-UniRule"/>
</dbReference>
<keyword evidence="5" id="KW-1003">Cell membrane</keyword>
<accession>A0AAV5WSD0</accession>
<dbReference type="SUPFAM" id="SSF49785">
    <property type="entry name" value="Galactose-binding domain-like"/>
    <property type="match status" value="1"/>
</dbReference>
<evidence type="ECO:0000256" key="2">
    <source>
        <dbReference type="ARBA" id="ARBA00004484"/>
    </source>
</evidence>
<dbReference type="CDD" id="cd00192">
    <property type="entry name" value="PTKc"/>
    <property type="match status" value="1"/>
</dbReference>
<dbReference type="AlphaFoldDB" id="A0AAV5WSD0"/>
<dbReference type="GO" id="GO:0038062">
    <property type="term" value="F:protein tyrosine kinase collagen receptor activity"/>
    <property type="evidence" value="ECO:0007669"/>
    <property type="project" value="TreeGrafter"/>
</dbReference>